<dbReference type="SUPFAM" id="SSF52540">
    <property type="entry name" value="P-loop containing nucleoside triphosphate hydrolases"/>
    <property type="match status" value="1"/>
</dbReference>
<sequence length="951" mass="108912">MVTPSLQTLRSNINCDRYFNCVNVVAQREMCRVFMWLYHHTHQHEPGLYVGDCLRRTPNGLRNIKTKQMAKLNRREKPVNMDITLLYILLQRTCNLAEDRPAGSIWNKPTTPAEEQSLEHTLYKIKEMRNEFDHEILSFTHMTEQDLKDRVSKLCDMCCHIVQEAGQSTGRSPQSVKEATDNIKKSINDLQTSWPSSGITPQKFSICAKQEQKEQRGTALDKSISFFMPVIKRVTGMTAMTHEEVLYPEHFLKWRCVDGTLPQIIFLRGDTGAGKTFLSQQVLDVWLKNNKMIEDLDECDLVLLIQCRDVFTRDLIHLLRHKLPGTILSCGPVEVENILNSLRILWIIDGYEEASFDAKALLMSIFNMAGPEQIVLITSRPEYSLEITSMLPPGKPVCEVTLCGLSSEGRSTLLRSLLIRDNSDVTERNEEYYKFMKYLQQLTPEVQKELSNPLKLILSVQIWKEKSMNDVGATLSHLYAAIQDVQLKNVIEKLEVKCSLTEEEICERVQNWLQILYKVAFNMTIKNRFMIIDESDEKLLKDKGMFLPSYTDCFSTFLTPTTDYSPMGLTQYMFVHNTQQNYFAAQHICYLMSEETFDEEKLAKLLNVDLSQIGQVDRFYEVLLHTISILIIQKNLNKDTAKVLTKVINHCQNCNLPDVVIYSEYSDVVVREVSSFMPDSWAVTDTNVKAIYQLLQYATPSVILLILEENPDTIVSLKPLLNRIAERSVKIFINFLYYFLQFENSCDDYIKILCESSAKCVIYSLKGKLSADGCFLLYKMPDIRKLDVIVQNQTTLEMILVFSQSAENLEELALHITVRDFNPRICVSAGGWVSLDVFLPFIDDAHVMPVTNLLRRMSSNYRTLALSGVSAEGARRFVQGLKAKGVRVENLSRLVKIDGEIKGVFLLSYGRVPLRCTEMQFIDMWHDPEVNLVVSNSGLQVNVAITPNAQN</sequence>
<dbReference type="PROSITE" id="PS50837">
    <property type="entry name" value="NACHT"/>
    <property type="match status" value="1"/>
</dbReference>
<dbReference type="Proteomes" id="UP001445076">
    <property type="component" value="Unassembled WGS sequence"/>
</dbReference>
<evidence type="ECO:0000313" key="2">
    <source>
        <dbReference type="EMBL" id="KAK8734116.1"/>
    </source>
</evidence>
<dbReference type="AlphaFoldDB" id="A0AAW0X319"/>
<keyword evidence="3" id="KW-1185">Reference proteome</keyword>
<dbReference type="PANTHER" id="PTHR46312">
    <property type="entry name" value="NACHT DOMAIN-CONTAINING PROTEIN"/>
    <property type="match status" value="1"/>
</dbReference>
<dbReference type="Gene3D" id="3.40.50.300">
    <property type="entry name" value="P-loop containing nucleotide triphosphate hydrolases"/>
    <property type="match status" value="1"/>
</dbReference>
<organism evidence="2 3">
    <name type="scientific">Cherax quadricarinatus</name>
    <name type="common">Australian red claw crayfish</name>
    <dbReference type="NCBI Taxonomy" id="27406"/>
    <lineage>
        <taxon>Eukaryota</taxon>
        <taxon>Metazoa</taxon>
        <taxon>Ecdysozoa</taxon>
        <taxon>Arthropoda</taxon>
        <taxon>Crustacea</taxon>
        <taxon>Multicrustacea</taxon>
        <taxon>Malacostraca</taxon>
        <taxon>Eumalacostraca</taxon>
        <taxon>Eucarida</taxon>
        <taxon>Decapoda</taxon>
        <taxon>Pleocyemata</taxon>
        <taxon>Astacidea</taxon>
        <taxon>Parastacoidea</taxon>
        <taxon>Parastacidae</taxon>
        <taxon>Cherax</taxon>
    </lineage>
</organism>
<accession>A0AAW0X319</accession>
<gene>
    <name evidence="2" type="ORF">OTU49_006026</name>
</gene>
<dbReference type="Pfam" id="PF05729">
    <property type="entry name" value="NACHT"/>
    <property type="match status" value="1"/>
</dbReference>
<dbReference type="InterPro" id="IPR027417">
    <property type="entry name" value="P-loop_NTPase"/>
</dbReference>
<dbReference type="EMBL" id="JARKIK010000051">
    <property type="protein sequence ID" value="KAK8734116.1"/>
    <property type="molecule type" value="Genomic_DNA"/>
</dbReference>
<dbReference type="InterPro" id="IPR041249">
    <property type="entry name" value="HEPN_DZIP3"/>
</dbReference>
<reference evidence="2 3" key="1">
    <citation type="journal article" date="2024" name="BMC Genomics">
        <title>Genome assembly of redclaw crayfish (Cherax quadricarinatus) provides insights into its immune adaptation and hypoxia tolerance.</title>
        <authorList>
            <person name="Liu Z."/>
            <person name="Zheng J."/>
            <person name="Li H."/>
            <person name="Fang K."/>
            <person name="Wang S."/>
            <person name="He J."/>
            <person name="Zhou D."/>
            <person name="Weng S."/>
            <person name="Chi M."/>
            <person name="Gu Z."/>
            <person name="He J."/>
            <person name="Li F."/>
            <person name="Wang M."/>
        </authorList>
    </citation>
    <scope>NUCLEOTIDE SEQUENCE [LARGE SCALE GENOMIC DNA]</scope>
    <source>
        <strain evidence="2">ZL_2023a</strain>
    </source>
</reference>
<protein>
    <recommendedName>
        <fullName evidence="1">NACHT domain-containing protein</fullName>
    </recommendedName>
</protein>
<dbReference type="InterPro" id="IPR007111">
    <property type="entry name" value="NACHT_NTPase"/>
</dbReference>
<evidence type="ECO:0000259" key="1">
    <source>
        <dbReference type="PROSITE" id="PS50837"/>
    </source>
</evidence>
<evidence type="ECO:0000313" key="3">
    <source>
        <dbReference type="Proteomes" id="UP001445076"/>
    </source>
</evidence>
<comment type="caution">
    <text evidence="2">The sequence shown here is derived from an EMBL/GenBank/DDBJ whole genome shotgun (WGS) entry which is preliminary data.</text>
</comment>
<name>A0AAW0X319_CHEQU</name>
<dbReference type="Pfam" id="PF18738">
    <property type="entry name" value="HEPN_DZIP3"/>
    <property type="match status" value="1"/>
</dbReference>
<proteinExistence type="predicted"/>
<feature type="domain" description="NACHT" evidence="1">
    <location>
        <begin position="263"/>
        <end position="381"/>
    </location>
</feature>
<dbReference type="PANTHER" id="PTHR46312:SF2">
    <property type="entry name" value="NUCLEOTIDE-BINDING OLIGOMERIZATION DOMAIN-CONTAINING PROTEIN 2-LIKE"/>
    <property type="match status" value="1"/>
</dbReference>